<gene>
    <name evidence="6" type="ORF">FIBSPDRAFT_843584</name>
</gene>
<dbReference type="InterPro" id="IPR008427">
    <property type="entry name" value="Extracellular_membr_CFEM_dom"/>
</dbReference>
<dbReference type="PROSITE" id="PS52012">
    <property type="entry name" value="CFEM"/>
    <property type="match status" value="1"/>
</dbReference>
<keyword evidence="2" id="KW-0964">Secreted</keyword>
<evidence type="ECO:0000256" key="4">
    <source>
        <dbReference type="ARBA" id="ARBA00023157"/>
    </source>
</evidence>
<dbReference type="Pfam" id="PF05730">
    <property type="entry name" value="CFEM"/>
    <property type="match status" value="1"/>
</dbReference>
<evidence type="ECO:0000256" key="2">
    <source>
        <dbReference type="ARBA" id="ARBA00022525"/>
    </source>
</evidence>
<evidence type="ECO:0000313" key="7">
    <source>
        <dbReference type="Proteomes" id="UP000076532"/>
    </source>
</evidence>
<evidence type="ECO:0000256" key="3">
    <source>
        <dbReference type="ARBA" id="ARBA00022729"/>
    </source>
</evidence>
<dbReference type="OrthoDB" id="3065412at2759"/>
<evidence type="ECO:0000256" key="1">
    <source>
        <dbReference type="ARBA" id="ARBA00004613"/>
    </source>
</evidence>
<keyword evidence="4" id="KW-1015">Disulfide bond</keyword>
<evidence type="ECO:0000313" key="6">
    <source>
        <dbReference type="EMBL" id="KZP04802.1"/>
    </source>
</evidence>
<dbReference type="STRING" id="436010.A0A167VAE4"/>
<dbReference type="AlphaFoldDB" id="A0A167VAE4"/>
<proteinExistence type="predicted"/>
<accession>A0A167VAE4</accession>
<name>A0A167VAE4_9AGAM</name>
<keyword evidence="3" id="KW-0732">Signal</keyword>
<protein>
    <recommendedName>
        <fullName evidence="5">CFEM domain-containing protein</fullName>
    </recommendedName>
</protein>
<dbReference type="EMBL" id="KV417887">
    <property type="protein sequence ID" value="KZP04802.1"/>
    <property type="molecule type" value="Genomic_DNA"/>
</dbReference>
<reference evidence="6 7" key="1">
    <citation type="journal article" date="2016" name="Mol. Biol. Evol.">
        <title>Comparative Genomics of Early-Diverging Mushroom-Forming Fungi Provides Insights into the Origins of Lignocellulose Decay Capabilities.</title>
        <authorList>
            <person name="Nagy L.G."/>
            <person name="Riley R."/>
            <person name="Tritt A."/>
            <person name="Adam C."/>
            <person name="Daum C."/>
            <person name="Floudas D."/>
            <person name="Sun H."/>
            <person name="Yadav J.S."/>
            <person name="Pangilinan J."/>
            <person name="Larsson K.H."/>
            <person name="Matsuura K."/>
            <person name="Barry K."/>
            <person name="Labutti K."/>
            <person name="Kuo R."/>
            <person name="Ohm R.A."/>
            <person name="Bhattacharya S.S."/>
            <person name="Shirouzu T."/>
            <person name="Yoshinaga Y."/>
            <person name="Martin F.M."/>
            <person name="Grigoriev I.V."/>
            <person name="Hibbett D.S."/>
        </authorList>
    </citation>
    <scope>NUCLEOTIDE SEQUENCE [LARGE SCALE GENOMIC DNA]</scope>
    <source>
        <strain evidence="6 7">CBS 109695</strain>
    </source>
</reference>
<dbReference type="GO" id="GO:0005576">
    <property type="term" value="C:extracellular region"/>
    <property type="evidence" value="ECO:0007669"/>
    <property type="project" value="UniProtKB-SubCell"/>
</dbReference>
<keyword evidence="7" id="KW-1185">Reference proteome</keyword>
<evidence type="ECO:0000259" key="5">
    <source>
        <dbReference type="PROSITE" id="PS52012"/>
    </source>
</evidence>
<comment type="subcellular location">
    <subcellularLocation>
        <location evidence="1">Secreted</location>
    </subcellularLocation>
</comment>
<dbReference type="Proteomes" id="UP000076532">
    <property type="component" value="Unassembled WGS sequence"/>
</dbReference>
<sequence>MVSAFIYRRQSYPACAIPCLEDADLGTCASASNEDECLCNDSAFIASTTSCIEGACTGADLASAVALAQAACAAVNVTLTKTYPAAAVLPTAVGAMRRLGRSHW</sequence>
<feature type="domain" description="CFEM" evidence="5">
    <location>
        <begin position="1"/>
        <end position="99"/>
    </location>
</feature>
<organism evidence="6 7">
    <name type="scientific">Athelia psychrophila</name>
    <dbReference type="NCBI Taxonomy" id="1759441"/>
    <lineage>
        <taxon>Eukaryota</taxon>
        <taxon>Fungi</taxon>
        <taxon>Dikarya</taxon>
        <taxon>Basidiomycota</taxon>
        <taxon>Agaricomycotina</taxon>
        <taxon>Agaricomycetes</taxon>
        <taxon>Agaricomycetidae</taxon>
        <taxon>Atheliales</taxon>
        <taxon>Atheliaceae</taxon>
        <taxon>Athelia</taxon>
    </lineage>
</organism>